<name>A0A4V4IXX4_AURPU</name>
<dbReference type="Pfam" id="PF00144">
    <property type="entry name" value="Beta-lactamase"/>
    <property type="match status" value="1"/>
</dbReference>
<protein>
    <submittedName>
        <fullName evidence="3">Beta-lactamase family protein</fullName>
    </submittedName>
</protein>
<accession>A0A4V4IXX4</accession>
<reference evidence="3" key="1">
    <citation type="submission" date="2018-10" db="EMBL/GenBank/DDBJ databases">
        <title>Fifty Aureobasidium pullulans genomes reveal a recombining polyextremotolerant generalist.</title>
        <authorList>
            <person name="Gostincar C."/>
            <person name="Turk M."/>
            <person name="Zajc J."/>
            <person name="Gunde-Cimerman N."/>
        </authorList>
    </citation>
    <scope>NUCLEOTIDE SEQUENCE [LARGE SCALE GENOMIC DNA]</scope>
    <source>
        <strain evidence="3">EXF-10085</strain>
    </source>
</reference>
<dbReference type="EMBL" id="QZAS01000086">
    <property type="protein sequence ID" value="THW98917.1"/>
    <property type="molecule type" value="Genomic_DNA"/>
</dbReference>
<dbReference type="Gene3D" id="3.40.710.10">
    <property type="entry name" value="DD-peptidase/beta-lactamase superfamily"/>
    <property type="match status" value="2"/>
</dbReference>
<evidence type="ECO:0000256" key="1">
    <source>
        <dbReference type="ARBA" id="ARBA00038215"/>
    </source>
</evidence>
<dbReference type="InterPro" id="IPR001466">
    <property type="entry name" value="Beta-lactam-related"/>
</dbReference>
<evidence type="ECO:0000259" key="2">
    <source>
        <dbReference type="Pfam" id="PF00144"/>
    </source>
</evidence>
<gene>
    <name evidence="3" type="ORF">D6D13_10425</name>
</gene>
<dbReference type="AlphaFoldDB" id="A0A4V4IXX4"/>
<dbReference type="InterPro" id="IPR050491">
    <property type="entry name" value="AmpC-like"/>
</dbReference>
<dbReference type="PANTHER" id="PTHR46825:SF9">
    <property type="entry name" value="BETA-LACTAMASE-RELATED DOMAIN-CONTAINING PROTEIN"/>
    <property type="match status" value="1"/>
</dbReference>
<organism evidence="3">
    <name type="scientific">Aureobasidium pullulans</name>
    <name type="common">Black yeast</name>
    <name type="synonym">Pullularia pullulans</name>
    <dbReference type="NCBI Taxonomy" id="5580"/>
    <lineage>
        <taxon>Eukaryota</taxon>
        <taxon>Fungi</taxon>
        <taxon>Dikarya</taxon>
        <taxon>Ascomycota</taxon>
        <taxon>Pezizomycotina</taxon>
        <taxon>Dothideomycetes</taxon>
        <taxon>Dothideomycetidae</taxon>
        <taxon>Dothideales</taxon>
        <taxon>Saccotheciaceae</taxon>
        <taxon>Aureobasidium</taxon>
    </lineage>
</organism>
<dbReference type="PANTHER" id="PTHR46825">
    <property type="entry name" value="D-ALANYL-D-ALANINE-CARBOXYPEPTIDASE/ENDOPEPTIDASE AMPH"/>
    <property type="match status" value="1"/>
</dbReference>
<comment type="caution">
    <text evidence="3">The sequence shown here is derived from an EMBL/GenBank/DDBJ whole genome shotgun (WGS) entry which is preliminary data.</text>
</comment>
<dbReference type="InterPro" id="IPR012338">
    <property type="entry name" value="Beta-lactam/transpept-like"/>
</dbReference>
<proteinExistence type="inferred from homology"/>
<dbReference type="SUPFAM" id="SSF56601">
    <property type="entry name" value="beta-lactamase/transpeptidase-like"/>
    <property type="match status" value="1"/>
</dbReference>
<sequence length="452" mass="50243">MSWLDESATISRIKNLMNDFHVPGLAVAIVDGSEIRSRAFGNACLDPPTPCTPDTIFDVASCSKALTSLAVALLVETEHEFSTKVQWDSLMSSLLPDDFVLSTAEATKLVTVEDILSHRTDFLHERILRPLGMTSTFTGSAQVWASGQGDRFSTPYFFHDGKYHHTCHQDTPQGQGAGSIQSSANDYAKFIRAMMNRIDPITRSIYESVTAPRVSRTPGKTLDDIGRDGSPETSYALGWDVRYHHGVKIIAHDGIIAGYGSRMFILPSHNVGAVILGNSEGAFHLSAIIQNTILDQVLETPFHQRGGFANSRVKRFKAQEARREKNFKRNFERREQAKGTLQADMEAYQGSFWNIGYRTLIVREMDGCLCVDGGDHNISSIVLLEHVADNTIFRGYLVKIIGDESDEEVLPVRFKFDTEGKVIAVGLGLEKALGSDHLIWFTRDEGREQRDV</sequence>
<comment type="similarity">
    <text evidence="1">Belongs to the peptidase S12 family.</text>
</comment>
<feature type="domain" description="Beta-lactamase-related" evidence="2">
    <location>
        <begin position="12"/>
        <end position="121"/>
    </location>
</feature>
<evidence type="ECO:0000313" key="3">
    <source>
        <dbReference type="EMBL" id="THW98917.1"/>
    </source>
</evidence>